<keyword evidence="2" id="KW-0560">Oxidoreductase</keyword>
<dbReference type="PANTHER" id="PTHR10696:SF53">
    <property type="entry name" value="TYROSINE ISONITRILE DESATURASE"/>
    <property type="match status" value="1"/>
</dbReference>
<dbReference type="SUPFAM" id="SSF51197">
    <property type="entry name" value="Clavaminate synthase-like"/>
    <property type="match status" value="1"/>
</dbReference>
<dbReference type="EMBL" id="LNYA01000024">
    <property type="protein sequence ID" value="KTC97720.1"/>
    <property type="molecule type" value="Genomic_DNA"/>
</dbReference>
<comment type="cofactor">
    <cofactor evidence="1">
        <name>Fe(2+)</name>
        <dbReference type="ChEBI" id="CHEBI:29033"/>
    </cofactor>
</comment>
<name>A0A0W0TQ71_LEGER</name>
<dbReference type="PATRIC" id="fig|448.7.peg.1627"/>
<dbReference type="RefSeq" id="WP_237759179.1">
    <property type="nucleotide sequence ID" value="NZ_CAAAHY010000016.1"/>
</dbReference>
<dbReference type="AlphaFoldDB" id="A0A0W0TQ71"/>
<reference evidence="4 5" key="1">
    <citation type="submission" date="2015-11" db="EMBL/GenBank/DDBJ databases">
        <title>Genomic analysis of 38 Legionella species identifies large and diverse effector repertoires.</title>
        <authorList>
            <person name="Burstein D."/>
            <person name="Amaro F."/>
            <person name="Zusman T."/>
            <person name="Lifshitz Z."/>
            <person name="Cohen O."/>
            <person name="Gilbert J.A."/>
            <person name="Pupko T."/>
            <person name="Shuman H.A."/>
            <person name="Segal G."/>
        </authorList>
    </citation>
    <scope>NUCLEOTIDE SEQUENCE [LARGE SCALE GENOMIC DNA]</scope>
    <source>
        <strain evidence="4 5">SE-32A-C8</strain>
    </source>
</reference>
<accession>A0A0W0TQ71</accession>
<dbReference type="GO" id="GO:0016706">
    <property type="term" value="F:2-oxoglutarate-dependent dioxygenase activity"/>
    <property type="evidence" value="ECO:0007669"/>
    <property type="project" value="UniProtKB-ARBA"/>
</dbReference>
<dbReference type="Proteomes" id="UP000054773">
    <property type="component" value="Unassembled WGS sequence"/>
</dbReference>
<evidence type="ECO:0000256" key="2">
    <source>
        <dbReference type="ARBA" id="ARBA00023002"/>
    </source>
</evidence>
<sequence>MRTPMPPFTPHVITARQDDLTRVPLNTILNQVTEHQLVLMRGFKPLSKDELVDYLQSQAPLLYWDTGPVMDMRVDKRKPNYLFTEGDVPLHWDGAFHQEPRFLFFHCLKAPLPHCGGETVFVNTQRVWKTARARQQAAWRDYTFTFKTEKRVHYGGSIVRPMVMLHPDTGETILRFAEPVGEDYLNPVDVAVLGKSALESDAILNTLSRVMRAPQHCYEHRWQEGDYLLADNFALLHGRNAFSKHSPRHLRRIQLL</sequence>
<organism evidence="4 5">
    <name type="scientific">Legionella erythra</name>
    <dbReference type="NCBI Taxonomy" id="448"/>
    <lineage>
        <taxon>Bacteria</taxon>
        <taxon>Pseudomonadati</taxon>
        <taxon>Pseudomonadota</taxon>
        <taxon>Gammaproteobacteria</taxon>
        <taxon>Legionellales</taxon>
        <taxon>Legionellaceae</taxon>
        <taxon>Legionella</taxon>
    </lineage>
</organism>
<comment type="caution">
    <text evidence="4">The sequence shown here is derived from an EMBL/GenBank/DDBJ whole genome shotgun (WGS) entry which is preliminary data.</text>
</comment>
<gene>
    <name evidence="4" type="ORF">Lery_1559</name>
</gene>
<feature type="domain" description="TauD/TfdA-like" evidence="3">
    <location>
        <begin position="17"/>
        <end position="253"/>
    </location>
</feature>
<dbReference type="PANTHER" id="PTHR10696">
    <property type="entry name" value="GAMMA-BUTYROBETAINE HYDROXYLASE-RELATED"/>
    <property type="match status" value="1"/>
</dbReference>
<protein>
    <submittedName>
        <fullName evidence="4">Pyoverdine biosynthesis protein PvcB</fullName>
    </submittedName>
</protein>
<dbReference type="Pfam" id="PF02668">
    <property type="entry name" value="TauD"/>
    <property type="match status" value="1"/>
</dbReference>
<evidence type="ECO:0000259" key="3">
    <source>
        <dbReference type="Pfam" id="PF02668"/>
    </source>
</evidence>
<dbReference type="Gene3D" id="3.60.130.10">
    <property type="entry name" value="Clavaminate synthase-like"/>
    <property type="match status" value="1"/>
</dbReference>
<dbReference type="InterPro" id="IPR042098">
    <property type="entry name" value="TauD-like_sf"/>
</dbReference>
<evidence type="ECO:0000313" key="5">
    <source>
        <dbReference type="Proteomes" id="UP000054773"/>
    </source>
</evidence>
<dbReference type="InterPro" id="IPR003819">
    <property type="entry name" value="TauD/TfdA-like"/>
</dbReference>
<evidence type="ECO:0000256" key="1">
    <source>
        <dbReference type="ARBA" id="ARBA00001954"/>
    </source>
</evidence>
<dbReference type="STRING" id="448.Lery_1559"/>
<keyword evidence="5" id="KW-1185">Reference proteome</keyword>
<dbReference type="InterPro" id="IPR050411">
    <property type="entry name" value="AlphaKG_dependent_hydroxylases"/>
</dbReference>
<evidence type="ECO:0000313" key="4">
    <source>
        <dbReference type="EMBL" id="KTC97720.1"/>
    </source>
</evidence>
<proteinExistence type="predicted"/>